<dbReference type="Proteomes" id="UP001239782">
    <property type="component" value="Chromosome"/>
</dbReference>
<dbReference type="PANTHER" id="PTHR39321:SF3">
    <property type="entry name" value="PHOSPHOPANTETHEINE ADENYLYLTRANSFERASE"/>
    <property type="match status" value="1"/>
</dbReference>
<dbReference type="GO" id="GO:0005524">
    <property type="term" value="F:ATP binding"/>
    <property type="evidence" value="ECO:0007669"/>
    <property type="project" value="UniProtKB-KW"/>
</dbReference>
<feature type="domain" description="Cytidyltransferase-like" evidence="15">
    <location>
        <begin position="10"/>
        <end position="163"/>
    </location>
</feature>
<keyword evidence="5" id="KW-0662">Pyridine nucleotide biosynthesis</keyword>
<evidence type="ECO:0000256" key="13">
    <source>
        <dbReference type="ARBA" id="ARBA00033353"/>
    </source>
</evidence>
<dbReference type="Pfam" id="PF01467">
    <property type="entry name" value="CTP_transf_like"/>
    <property type="match status" value="1"/>
</dbReference>
<gene>
    <name evidence="16" type="ORF">Q9312_11820</name>
</gene>
<dbReference type="PANTHER" id="PTHR39321">
    <property type="entry name" value="NICOTINATE-NUCLEOTIDE ADENYLYLTRANSFERASE-RELATED"/>
    <property type="match status" value="1"/>
</dbReference>
<evidence type="ECO:0000256" key="7">
    <source>
        <dbReference type="ARBA" id="ARBA00022695"/>
    </source>
</evidence>
<keyword evidence="8" id="KW-0547">Nucleotide-binding</keyword>
<keyword evidence="10" id="KW-0520">NAD</keyword>
<dbReference type="SUPFAM" id="SSF52374">
    <property type="entry name" value="Nucleotidylyl transferase"/>
    <property type="match status" value="1"/>
</dbReference>
<evidence type="ECO:0000256" key="3">
    <source>
        <dbReference type="ARBA" id="ARBA00009014"/>
    </source>
</evidence>
<comment type="function">
    <text evidence="1">Catalyzes the reversible adenylation of nicotinate mononucleotide (NaMN) to nicotinic acid adenine dinucleotide (NaAD).</text>
</comment>
<dbReference type="NCBIfam" id="TIGR00125">
    <property type="entry name" value="cyt_tran_rel"/>
    <property type="match status" value="1"/>
</dbReference>
<evidence type="ECO:0000313" key="17">
    <source>
        <dbReference type="Proteomes" id="UP001239782"/>
    </source>
</evidence>
<dbReference type="InterPro" id="IPR005248">
    <property type="entry name" value="NadD/NMNAT"/>
</dbReference>
<evidence type="ECO:0000256" key="12">
    <source>
        <dbReference type="ARBA" id="ARBA00033140"/>
    </source>
</evidence>
<evidence type="ECO:0000256" key="1">
    <source>
        <dbReference type="ARBA" id="ARBA00002324"/>
    </source>
</evidence>
<reference evidence="16 17" key="1">
    <citation type="submission" date="2023-08" db="EMBL/GenBank/DDBJ databases">
        <title>Pleionea litopenaei sp. nov., isolated from stomach of juvenile Litopenaeus vannamei.</title>
        <authorList>
            <person name="Rho A.M."/>
            <person name="Hwang C.Y."/>
        </authorList>
    </citation>
    <scope>NUCLEOTIDE SEQUENCE [LARGE SCALE GENOMIC DNA]</scope>
    <source>
        <strain evidence="16 17">HL-JVS1</strain>
    </source>
</reference>
<evidence type="ECO:0000256" key="9">
    <source>
        <dbReference type="ARBA" id="ARBA00022840"/>
    </source>
</evidence>
<comment type="similarity">
    <text evidence="3">Belongs to the NadD family.</text>
</comment>
<dbReference type="KEGG" id="plei:Q9312_11820"/>
<dbReference type="InterPro" id="IPR014729">
    <property type="entry name" value="Rossmann-like_a/b/a_fold"/>
</dbReference>
<evidence type="ECO:0000256" key="2">
    <source>
        <dbReference type="ARBA" id="ARBA00005019"/>
    </source>
</evidence>
<dbReference type="EMBL" id="CP133548">
    <property type="protein sequence ID" value="WMS85905.1"/>
    <property type="molecule type" value="Genomic_DNA"/>
</dbReference>
<keyword evidence="7 16" id="KW-0548">Nucleotidyltransferase</keyword>
<evidence type="ECO:0000256" key="5">
    <source>
        <dbReference type="ARBA" id="ARBA00022642"/>
    </source>
</evidence>
<comment type="catalytic activity">
    <reaction evidence="14">
        <text>nicotinate beta-D-ribonucleotide + ATP + H(+) = deamido-NAD(+) + diphosphate</text>
        <dbReference type="Rhea" id="RHEA:22860"/>
        <dbReference type="ChEBI" id="CHEBI:15378"/>
        <dbReference type="ChEBI" id="CHEBI:30616"/>
        <dbReference type="ChEBI" id="CHEBI:33019"/>
        <dbReference type="ChEBI" id="CHEBI:57502"/>
        <dbReference type="ChEBI" id="CHEBI:58437"/>
        <dbReference type="EC" id="2.7.7.18"/>
    </reaction>
</comment>
<dbReference type="AlphaFoldDB" id="A0AA51RQT9"/>
<evidence type="ECO:0000313" key="16">
    <source>
        <dbReference type="EMBL" id="WMS85905.1"/>
    </source>
</evidence>
<dbReference type="CDD" id="cd02165">
    <property type="entry name" value="NMNAT"/>
    <property type="match status" value="1"/>
</dbReference>
<organism evidence="16 17">
    <name type="scientific">Pleionea litopenaei</name>
    <dbReference type="NCBI Taxonomy" id="3070815"/>
    <lineage>
        <taxon>Bacteria</taxon>
        <taxon>Pseudomonadati</taxon>
        <taxon>Pseudomonadota</taxon>
        <taxon>Gammaproteobacteria</taxon>
        <taxon>Oceanospirillales</taxon>
        <taxon>Pleioneaceae</taxon>
        <taxon>Pleionea</taxon>
    </lineage>
</organism>
<evidence type="ECO:0000256" key="11">
    <source>
        <dbReference type="ARBA" id="ARBA00031253"/>
    </source>
</evidence>
<evidence type="ECO:0000256" key="14">
    <source>
        <dbReference type="ARBA" id="ARBA00048721"/>
    </source>
</evidence>
<evidence type="ECO:0000256" key="10">
    <source>
        <dbReference type="ARBA" id="ARBA00023027"/>
    </source>
</evidence>
<evidence type="ECO:0000256" key="8">
    <source>
        <dbReference type="ARBA" id="ARBA00022741"/>
    </source>
</evidence>
<keyword evidence="6" id="KW-0808">Transferase</keyword>
<accession>A0AA51RQT9</accession>
<dbReference type="InterPro" id="IPR004821">
    <property type="entry name" value="Cyt_trans-like"/>
</dbReference>
<dbReference type="GO" id="GO:0004515">
    <property type="term" value="F:nicotinate-nucleotide adenylyltransferase activity"/>
    <property type="evidence" value="ECO:0007669"/>
    <property type="project" value="UniProtKB-EC"/>
</dbReference>
<keyword evidence="9" id="KW-0067">ATP-binding</keyword>
<proteinExistence type="inferred from homology"/>
<dbReference type="RefSeq" id="WP_309201057.1">
    <property type="nucleotide sequence ID" value="NZ_CP133548.1"/>
</dbReference>
<sequence>MKIKRVGVLGSAFNPPHLGHKDILNQVNHEFDELLLVPSFRHAFAKTMVPFADRLAMVSIMAQAYYLEATMHNRSLTPVLVSDIERRLGEKTNSPVYTYHVLEALEDCYKRAGEMVELVFILGPDNVSFDTWSKFYKADEIRKRWSLRSVSERIKIHSSDIRTLIANYPRPEKLFKARFNRFMDNPVADYIFQQKLYGAQK</sequence>
<dbReference type="EC" id="2.7.7.18" evidence="4"/>
<comment type="pathway">
    <text evidence="2">Cofactor biosynthesis; NAD(+) biosynthesis; deamido-NAD(+) from nicotinate D-ribonucleotide: step 1/1.</text>
</comment>
<evidence type="ECO:0000256" key="6">
    <source>
        <dbReference type="ARBA" id="ARBA00022679"/>
    </source>
</evidence>
<dbReference type="Gene3D" id="3.40.50.620">
    <property type="entry name" value="HUPs"/>
    <property type="match status" value="1"/>
</dbReference>
<evidence type="ECO:0000259" key="15">
    <source>
        <dbReference type="Pfam" id="PF01467"/>
    </source>
</evidence>
<dbReference type="GO" id="GO:0009435">
    <property type="term" value="P:NAD+ biosynthetic process"/>
    <property type="evidence" value="ECO:0007669"/>
    <property type="project" value="InterPro"/>
</dbReference>
<keyword evidence="17" id="KW-1185">Reference proteome</keyword>
<protein>
    <recommendedName>
        <fullName evidence="4">nicotinate-nucleotide adenylyltransferase</fullName>
        <ecNumber evidence="4">2.7.7.18</ecNumber>
    </recommendedName>
    <alternativeName>
        <fullName evidence="13">Deamido-NAD(+) diphosphorylase</fullName>
    </alternativeName>
    <alternativeName>
        <fullName evidence="12">Deamido-NAD(+) pyrophosphorylase</fullName>
    </alternativeName>
    <alternativeName>
        <fullName evidence="11">Nicotinate mononucleotide adenylyltransferase</fullName>
    </alternativeName>
</protein>
<name>A0AA51RQT9_9GAMM</name>
<evidence type="ECO:0000256" key="4">
    <source>
        <dbReference type="ARBA" id="ARBA00012389"/>
    </source>
</evidence>